<dbReference type="EMBL" id="BQNB010019872">
    <property type="protein sequence ID" value="GJT89913.1"/>
    <property type="molecule type" value="Genomic_DNA"/>
</dbReference>
<evidence type="ECO:0000313" key="8">
    <source>
        <dbReference type="Proteomes" id="UP001151760"/>
    </source>
</evidence>
<dbReference type="Pfam" id="PF05470">
    <property type="entry name" value="eIF-3c_N"/>
    <property type="match status" value="2"/>
</dbReference>
<gene>
    <name evidence="7" type="ORF">Tco_1078758</name>
</gene>
<feature type="domain" description="Eukaryotic translation initiation factor 3 subunit C N-terminal" evidence="6">
    <location>
        <begin position="252"/>
        <end position="326"/>
    </location>
</feature>
<reference evidence="7" key="2">
    <citation type="submission" date="2022-01" db="EMBL/GenBank/DDBJ databases">
        <authorList>
            <person name="Yamashiro T."/>
            <person name="Shiraishi A."/>
            <person name="Satake H."/>
            <person name="Nakayama K."/>
        </authorList>
    </citation>
    <scope>NUCLEOTIDE SEQUENCE</scope>
</reference>
<evidence type="ECO:0000256" key="4">
    <source>
        <dbReference type="ARBA" id="ARBA00034773"/>
    </source>
</evidence>
<evidence type="ECO:0000259" key="6">
    <source>
        <dbReference type="Pfam" id="PF05470"/>
    </source>
</evidence>
<evidence type="ECO:0000256" key="2">
    <source>
        <dbReference type="ARBA" id="ARBA00022540"/>
    </source>
</evidence>
<sequence>MDEELEESEVIFVEVEVWSKQDYTYGVEKPKYNKLKRKRKKQKKSSLPISIPEKKSNVFDYEESAVECGLFEEDLIPPHVISGRRLSENVAYSIRIGIGETLKIRDFIFKMTVSTIHVWIKCVHNMFAVLDILAQYPNILVDDSVKPAFLEKVDEEFIKSLQCIHPDNTREYVERLRDEPLLFALAQNVHECLERFGNHKAALQLRGQGSESEVVVEPPSLHADDERTKTRTMLRNIYHHAISDEFSKSRLLGLCAFRAGLITEASRFLSKLYLCDGSVKDLLAQEVSQSWKTSQREHIERGGQMPYYMHINLELLEAIHQTCWLLTDHSPENFGDHAVMAGTRALGQGEFDKSYDVINSLDVSRPLRNREKVMAIMLKDKIKKEDGVNLHSPLFFHDVEQTRLHALASQLTEKHTVLAESNERAPEAAAKLGGGGSESLNTGIRT</sequence>
<accession>A0ABQ5HPW5</accession>
<proteinExistence type="inferred from homology"/>
<feature type="domain" description="Eukaryotic translation initiation factor 3 subunit C N-terminal" evidence="6">
    <location>
        <begin position="115"/>
        <end position="202"/>
    </location>
</feature>
<protein>
    <submittedName>
        <fullName evidence="7">Eukaryotic translation initiation factor 3 subunit C-like protein</fullName>
    </submittedName>
</protein>
<dbReference type="InterPro" id="IPR027516">
    <property type="entry name" value="EIF3C"/>
</dbReference>
<dbReference type="Pfam" id="PF04520">
    <property type="entry name" value="Senescence_reg"/>
    <property type="match status" value="1"/>
</dbReference>
<dbReference type="InterPro" id="IPR007608">
    <property type="entry name" value="Senescence_reg_S40"/>
</dbReference>
<keyword evidence="1" id="KW-0963">Cytoplasm</keyword>
<dbReference type="PANTHER" id="PTHR13937">
    <property type="entry name" value="EUKARYOTIC TRANSLATION INITATION FACTOR 3, SUBUNIT 8 EIF3S8 -RELATED"/>
    <property type="match status" value="1"/>
</dbReference>
<keyword evidence="8" id="KW-1185">Reference proteome</keyword>
<keyword evidence="3" id="KW-0648">Protein biosynthesis</keyword>
<dbReference type="Proteomes" id="UP001151760">
    <property type="component" value="Unassembled WGS sequence"/>
</dbReference>
<dbReference type="PANTHER" id="PTHR13937:SF0">
    <property type="entry name" value="EUKARYOTIC TRANSLATION INITIATION FACTOR 3 SUBUNIT C-RELATED"/>
    <property type="match status" value="1"/>
</dbReference>
<comment type="caution">
    <text evidence="7">The sequence shown here is derived from an EMBL/GenBank/DDBJ whole genome shotgun (WGS) entry which is preliminary data.</text>
</comment>
<feature type="region of interest" description="Disordered" evidence="5">
    <location>
        <begin position="420"/>
        <end position="446"/>
    </location>
</feature>
<evidence type="ECO:0000256" key="1">
    <source>
        <dbReference type="ARBA" id="ARBA00022490"/>
    </source>
</evidence>
<evidence type="ECO:0000256" key="3">
    <source>
        <dbReference type="ARBA" id="ARBA00022917"/>
    </source>
</evidence>
<evidence type="ECO:0000256" key="5">
    <source>
        <dbReference type="SAM" id="MobiDB-lite"/>
    </source>
</evidence>
<dbReference type="InterPro" id="IPR008905">
    <property type="entry name" value="EIF3C_N_dom"/>
</dbReference>
<keyword evidence="2" id="KW-0396">Initiation factor</keyword>
<comment type="similarity">
    <text evidence="4">Belongs to the senescence regulator S40 family.</text>
</comment>
<evidence type="ECO:0000313" key="7">
    <source>
        <dbReference type="EMBL" id="GJT89913.1"/>
    </source>
</evidence>
<reference evidence="7" key="1">
    <citation type="journal article" date="2022" name="Int. J. Mol. Sci.">
        <title>Draft Genome of Tanacetum Coccineum: Genomic Comparison of Closely Related Tanacetum-Family Plants.</title>
        <authorList>
            <person name="Yamashiro T."/>
            <person name="Shiraishi A."/>
            <person name="Nakayama K."/>
            <person name="Satake H."/>
        </authorList>
    </citation>
    <scope>NUCLEOTIDE SEQUENCE</scope>
</reference>
<organism evidence="7 8">
    <name type="scientific">Tanacetum coccineum</name>
    <dbReference type="NCBI Taxonomy" id="301880"/>
    <lineage>
        <taxon>Eukaryota</taxon>
        <taxon>Viridiplantae</taxon>
        <taxon>Streptophyta</taxon>
        <taxon>Embryophyta</taxon>
        <taxon>Tracheophyta</taxon>
        <taxon>Spermatophyta</taxon>
        <taxon>Magnoliopsida</taxon>
        <taxon>eudicotyledons</taxon>
        <taxon>Gunneridae</taxon>
        <taxon>Pentapetalae</taxon>
        <taxon>asterids</taxon>
        <taxon>campanulids</taxon>
        <taxon>Asterales</taxon>
        <taxon>Asteraceae</taxon>
        <taxon>Asteroideae</taxon>
        <taxon>Anthemideae</taxon>
        <taxon>Anthemidinae</taxon>
        <taxon>Tanacetum</taxon>
    </lineage>
</organism>
<name>A0ABQ5HPW5_9ASTR</name>